<dbReference type="InterPro" id="IPR051675">
    <property type="entry name" value="Endo/Exo/Phosphatase_dom_1"/>
</dbReference>
<organism evidence="1 2">
    <name type="scientific">Algoriphagus halophytocola</name>
    <dbReference type="NCBI Taxonomy" id="2991499"/>
    <lineage>
        <taxon>Bacteria</taxon>
        <taxon>Pseudomonadati</taxon>
        <taxon>Bacteroidota</taxon>
        <taxon>Cytophagia</taxon>
        <taxon>Cytophagales</taxon>
        <taxon>Cyclobacteriaceae</taxon>
        <taxon>Algoriphagus</taxon>
    </lineage>
</organism>
<dbReference type="InterPro" id="IPR010994">
    <property type="entry name" value="RuvA_2-like"/>
</dbReference>
<accession>A0ABY6MFZ9</accession>
<dbReference type="Proteomes" id="UP001163156">
    <property type="component" value="Chromosome"/>
</dbReference>
<reference evidence="1" key="1">
    <citation type="submission" date="2022-10" db="EMBL/GenBank/DDBJ databases">
        <title>Algoriphagus sp. a novel bacteria isolate from halophytes salicornia europaea.</title>
        <authorList>
            <person name="Peng Y."/>
            <person name="Jiang L."/>
            <person name="Lee J."/>
        </authorList>
    </citation>
    <scope>NUCLEOTIDE SEQUENCE</scope>
    <source>
        <strain evidence="1">TR-M5</strain>
    </source>
</reference>
<dbReference type="Pfam" id="PF12836">
    <property type="entry name" value="HHH_3"/>
    <property type="match status" value="2"/>
</dbReference>
<dbReference type="RefSeq" id="WP_264809234.1">
    <property type="nucleotide sequence ID" value="NZ_CP110226.1"/>
</dbReference>
<protein>
    <submittedName>
        <fullName evidence="1">Helix-hairpin-helix domain-containing protein</fullName>
    </submittedName>
</protein>
<dbReference type="Gene3D" id="1.10.150.280">
    <property type="entry name" value="AF1531-like domain"/>
    <property type="match status" value="2"/>
</dbReference>
<dbReference type="PANTHER" id="PTHR21180:SF32">
    <property type="entry name" value="ENDONUCLEASE_EXONUCLEASE_PHOSPHATASE FAMILY DOMAIN-CONTAINING PROTEIN 1"/>
    <property type="match status" value="1"/>
</dbReference>
<keyword evidence="2" id="KW-1185">Reference proteome</keyword>
<dbReference type="PANTHER" id="PTHR21180">
    <property type="entry name" value="ENDONUCLEASE/EXONUCLEASE/PHOSPHATASE FAMILY DOMAIN-CONTAINING PROTEIN 1"/>
    <property type="match status" value="1"/>
</dbReference>
<evidence type="ECO:0000313" key="1">
    <source>
        <dbReference type="EMBL" id="UZD22712.1"/>
    </source>
</evidence>
<sequence length="227" mass="26053">MKTRFFYWMKTYLGFSRKETQGFVLLIPALLMLVLIPEVLGLISSARSRDFHIQYQTQLDSIQKAGFDLIGSPGPVFNPQDTVENKQTNQQSENLIRIPFSEADSVTLQIVPGVGPATASRIVKFRESLGGLHHKNQLYEVYGIKPETADGVWEFFDFSPQVFRKIQINEVEVGELAKHPYISYSEAKVLIAYRTQHGNYRSVDDLQEIKIFRSEWIAKISPYLDFQ</sequence>
<dbReference type="SUPFAM" id="SSF47781">
    <property type="entry name" value="RuvA domain 2-like"/>
    <property type="match status" value="2"/>
</dbReference>
<dbReference type="EMBL" id="CP110226">
    <property type="protein sequence ID" value="UZD22712.1"/>
    <property type="molecule type" value="Genomic_DNA"/>
</dbReference>
<evidence type="ECO:0000313" key="2">
    <source>
        <dbReference type="Proteomes" id="UP001163156"/>
    </source>
</evidence>
<proteinExistence type="predicted"/>
<name>A0ABY6MFZ9_9BACT</name>
<gene>
    <name evidence="1" type="ORF">OM944_18930</name>
</gene>